<dbReference type="Proteomes" id="UP000280434">
    <property type="component" value="Unassembled WGS sequence"/>
</dbReference>
<proteinExistence type="predicted"/>
<protein>
    <recommendedName>
        <fullName evidence="3">Polymerase nucleotidyl transferase domain-containing protein</fullName>
    </recommendedName>
</protein>
<dbReference type="AlphaFoldDB" id="A0A494XIN8"/>
<comment type="caution">
    <text evidence="1">The sequence shown here is derived from an EMBL/GenBank/DDBJ whole genome shotgun (WGS) entry which is preliminary data.</text>
</comment>
<gene>
    <name evidence="1" type="ORF">D7S89_05285</name>
</gene>
<evidence type="ECO:0008006" key="3">
    <source>
        <dbReference type="Google" id="ProtNLM"/>
    </source>
</evidence>
<evidence type="ECO:0000313" key="2">
    <source>
        <dbReference type="Proteomes" id="UP000280434"/>
    </source>
</evidence>
<dbReference type="Pfam" id="PF22014">
    <property type="entry name" value="DUF6932"/>
    <property type="match status" value="1"/>
</dbReference>
<dbReference type="EMBL" id="RBZV01000002">
    <property type="protein sequence ID" value="RKP50520.1"/>
    <property type="molecule type" value="Genomic_DNA"/>
</dbReference>
<sequence>MIWDGFLRFSDDLARWPVTGEIWLDGSFTTNKVDPDDADLVILFDREPLLQMTPQGRGELKSWLSSKPFLKANYHCDVYYIASENVDRCDYWSRWYGHCEDRRTPKGIPIMRIHHG</sequence>
<organism evidence="1 2">
    <name type="scientific">Trinickia fusca</name>
    <dbReference type="NCBI Taxonomy" id="2419777"/>
    <lineage>
        <taxon>Bacteria</taxon>
        <taxon>Pseudomonadati</taxon>
        <taxon>Pseudomonadota</taxon>
        <taxon>Betaproteobacteria</taxon>
        <taxon>Burkholderiales</taxon>
        <taxon>Burkholderiaceae</taxon>
        <taxon>Trinickia</taxon>
    </lineage>
</organism>
<accession>A0A494XIN8</accession>
<keyword evidence="2" id="KW-1185">Reference proteome</keyword>
<dbReference type="InterPro" id="IPR053860">
    <property type="entry name" value="DUF6932"/>
</dbReference>
<evidence type="ECO:0000313" key="1">
    <source>
        <dbReference type="EMBL" id="RKP50520.1"/>
    </source>
</evidence>
<name>A0A494XIN8_9BURK</name>
<reference evidence="1 2" key="1">
    <citation type="submission" date="2018-10" db="EMBL/GenBank/DDBJ databases">
        <title>Paraburkholderia sp. 7MK8-2, isolated from soil.</title>
        <authorList>
            <person name="Gao Z.-H."/>
            <person name="Qiu L.-H."/>
        </authorList>
    </citation>
    <scope>NUCLEOTIDE SEQUENCE [LARGE SCALE GENOMIC DNA]</scope>
    <source>
        <strain evidence="1 2">7MK8-2</strain>
    </source>
</reference>